<dbReference type="EMBL" id="WJPN01000021">
    <property type="protein sequence ID" value="MRH02386.1"/>
    <property type="molecule type" value="Genomic_DNA"/>
</dbReference>
<evidence type="ECO:0000313" key="3">
    <source>
        <dbReference type="EMBL" id="MRH76726.1"/>
    </source>
</evidence>
<proteinExistence type="predicted"/>
<evidence type="ECO:0000259" key="1">
    <source>
        <dbReference type="Pfam" id="PF01936"/>
    </source>
</evidence>
<comment type="caution">
    <text evidence="2">The sequence shown here is derived from an EMBL/GenBank/DDBJ whole genome shotgun (WGS) entry which is preliminary data.</text>
</comment>
<dbReference type="Proteomes" id="UP000439314">
    <property type="component" value="Unassembled WGS sequence"/>
</dbReference>
<evidence type="ECO:0000313" key="5">
    <source>
        <dbReference type="Proteomes" id="UP000439314"/>
    </source>
</evidence>
<keyword evidence="4" id="KW-1185">Reference proteome</keyword>
<dbReference type="Proteomes" id="UP000437931">
    <property type="component" value="Unassembled WGS sequence"/>
</dbReference>
<feature type="domain" description="NYN" evidence="1">
    <location>
        <begin position="137"/>
        <end position="210"/>
    </location>
</feature>
<sequence length="222" mass="24562">MGMHRRFAVLLDAGFVKRKLKSSGEVSANRIQQLVEAIRKHECLQDSLLHRVYYYDAAPLGRSVEQPVTGEVIEYDKTPVFQSNVALVRDVAKLPHFALRQGECSHDGWMAKFKSLKSAGNYDAGSDTLKLKSSDLKPVIKQKGVDMRIGMDIAALTLKKHVEVIVLVTADSDFIPAMKFARREGAQLYLFSLGHGTKEDVVENADLMIVSTAKSLMDALAA</sequence>
<name>A0A6N7QHS2_9XANT</name>
<dbReference type="Pfam" id="PF01936">
    <property type="entry name" value="NYN"/>
    <property type="match status" value="1"/>
</dbReference>
<gene>
    <name evidence="2" type="ORF">GIY21_18970</name>
    <name evidence="3" type="ORF">GIY22_19035</name>
</gene>
<evidence type="ECO:0000313" key="4">
    <source>
        <dbReference type="Proteomes" id="UP000437931"/>
    </source>
</evidence>
<dbReference type="AlphaFoldDB" id="A0A6N7QHS2"/>
<dbReference type="GO" id="GO:0004540">
    <property type="term" value="F:RNA nuclease activity"/>
    <property type="evidence" value="ECO:0007669"/>
    <property type="project" value="InterPro"/>
</dbReference>
<reference evidence="4 5" key="1">
    <citation type="submission" date="2019-11" db="EMBL/GenBank/DDBJ databases">
        <title>First report of rice panicle blight caused by Xanthomonas sp. in Iran.</title>
        <authorList>
            <person name="Mirghasempour S.A."/>
            <person name="Huang S."/>
            <person name="Brady C.L."/>
            <person name="Studholme D.J."/>
        </authorList>
    </citation>
    <scope>NUCLEOTIDE SEQUENCE [LARGE SCALE GENOMIC DNA]</scope>
    <source>
        <strain evidence="2 5">ASD011</strain>
        <strain evidence="4">SAM114</strain>
    </source>
</reference>
<dbReference type="Gene3D" id="3.40.50.1010">
    <property type="entry name" value="5'-nuclease"/>
    <property type="match status" value="1"/>
</dbReference>
<evidence type="ECO:0000313" key="2">
    <source>
        <dbReference type="EMBL" id="MRH02386.1"/>
    </source>
</evidence>
<dbReference type="CDD" id="cd18722">
    <property type="entry name" value="PIN_NicB-like"/>
    <property type="match status" value="1"/>
</dbReference>
<dbReference type="InterPro" id="IPR021139">
    <property type="entry name" value="NYN"/>
</dbReference>
<accession>A0A6N7QHS2</accession>
<protein>
    <submittedName>
        <fullName evidence="2">NYN domain-containing protein</fullName>
    </submittedName>
</protein>
<dbReference type="EMBL" id="WJPM01000021">
    <property type="protein sequence ID" value="MRH76726.1"/>
    <property type="molecule type" value="Genomic_DNA"/>
</dbReference>
<organism evidence="2 5">
    <name type="scientific">Xanthomonas sontii</name>
    <dbReference type="NCBI Taxonomy" id="2650745"/>
    <lineage>
        <taxon>Bacteria</taxon>
        <taxon>Pseudomonadati</taxon>
        <taxon>Pseudomonadota</taxon>
        <taxon>Gammaproteobacteria</taxon>
        <taxon>Lysobacterales</taxon>
        <taxon>Lysobacteraceae</taxon>
        <taxon>Xanthomonas</taxon>
    </lineage>
</organism>
<reference evidence="3" key="2">
    <citation type="journal article" date="2020" name="Plant Dis.">
        <title>A Grain Rot of Rice in Iran Caused by a Xanthomonas Strain Closely Related to X. sacchari.</title>
        <authorList>
            <person name="Mirghasempour S.A."/>
            <person name="Huang S."/>
            <person name="Studholme D.J."/>
            <person name="Brady C.L."/>
        </authorList>
    </citation>
    <scope>NUCLEOTIDE SEQUENCE</scope>
    <source>
        <strain evidence="3">SAM114</strain>
    </source>
</reference>